<dbReference type="InterPro" id="IPR032466">
    <property type="entry name" value="Metal_Hydrolase"/>
</dbReference>
<comment type="cofactor">
    <cofactor evidence="1">
        <name>Zn(2+)</name>
        <dbReference type="ChEBI" id="CHEBI:29105"/>
    </cofactor>
</comment>
<evidence type="ECO:0000313" key="3">
    <source>
        <dbReference type="EMBL" id="PWE53242.1"/>
    </source>
</evidence>
<dbReference type="InterPro" id="IPR006680">
    <property type="entry name" value="Amidohydro-rel"/>
</dbReference>
<evidence type="ECO:0000313" key="4">
    <source>
        <dbReference type="Proteomes" id="UP000245252"/>
    </source>
</evidence>
<reference evidence="3 4" key="1">
    <citation type="submission" date="2018-05" db="EMBL/GenBank/DDBJ databases">
        <title>The draft genome of strain NS-104.</title>
        <authorList>
            <person name="Hang P."/>
            <person name="Jiang J."/>
        </authorList>
    </citation>
    <scope>NUCLEOTIDE SEQUENCE [LARGE SCALE GENOMIC DNA]</scope>
    <source>
        <strain evidence="3 4">NS-104</strain>
    </source>
</reference>
<feature type="domain" description="Amidohydrolase-related" evidence="2">
    <location>
        <begin position="68"/>
        <end position="376"/>
    </location>
</feature>
<dbReference type="PANTHER" id="PTHR11647:SF1">
    <property type="entry name" value="COLLAPSIN RESPONSE MEDIATOR PROTEIN"/>
    <property type="match status" value="1"/>
</dbReference>
<protein>
    <submittedName>
        <fullName evidence="3">Enamidase</fullName>
    </submittedName>
</protein>
<sequence length="406" mass="43143">MAEAAGGNEKAGKLVIRHIGLILSGKIEQPILDGDCIICDDGKITAIGYEKDLDTEGATTIVDAMWTTVSPGLIDSHVHPVVGDYTPRQQQLNWIDSTLNGGVTTMISAGEVHTPGRPRDIVGLKAHAITAQRFYQNFRPSGVKVHAGALVIEKGMEEQDFKDLADAGVKLLGEVGLGSVKEAGDAKKMVAWARKYGIQSTIHTGGPSIPGSGLIDKDVVLEADTDVVGHLNGGHTALPDDQIVCICERCSRGLEIVHNGNERAAILTVNTARELKKLDQVILGTDGPAGSGVQPLGILRMISLVASFTDLPAEVAFCLGTGNTARQRNLDCGIIDVGRSADFVIMDRAQHAPGKTILDSVKQGNLPGIGMTIIDGIVRTQRSRNTPPANALPEIVFGRYDRYEAK</sequence>
<dbReference type="SUPFAM" id="SSF51556">
    <property type="entry name" value="Metallo-dependent hydrolases"/>
    <property type="match status" value="1"/>
</dbReference>
<dbReference type="InterPro" id="IPR011059">
    <property type="entry name" value="Metal-dep_hydrolase_composite"/>
</dbReference>
<dbReference type="PANTHER" id="PTHR11647">
    <property type="entry name" value="HYDRANTOINASE/DIHYDROPYRIMIDINASE FAMILY MEMBER"/>
    <property type="match status" value="1"/>
</dbReference>
<dbReference type="Gene3D" id="2.30.40.10">
    <property type="entry name" value="Urease, subunit C, domain 1"/>
    <property type="match status" value="1"/>
</dbReference>
<dbReference type="RefSeq" id="WP_109461284.1">
    <property type="nucleotide sequence ID" value="NZ_QFBC01000017.1"/>
</dbReference>
<keyword evidence="4" id="KW-1185">Reference proteome</keyword>
<evidence type="ECO:0000256" key="1">
    <source>
        <dbReference type="ARBA" id="ARBA00001947"/>
    </source>
</evidence>
<dbReference type="InterPro" id="IPR050378">
    <property type="entry name" value="Metallo-dep_Hydrolases_sf"/>
</dbReference>
<dbReference type="Pfam" id="PF01979">
    <property type="entry name" value="Amidohydro_1"/>
    <property type="match status" value="1"/>
</dbReference>
<dbReference type="CDD" id="cd01292">
    <property type="entry name" value="metallo-dependent_hydrolases"/>
    <property type="match status" value="1"/>
</dbReference>
<dbReference type="Gene3D" id="3.20.20.140">
    <property type="entry name" value="Metal-dependent hydrolases"/>
    <property type="match status" value="1"/>
</dbReference>
<dbReference type="EMBL" id="QFBC01000017">
    <property type="protein sequence ID" value="PWE53242.1"/>
    <property type="molecule type" value="Genomic_DNA"/>
</dbReference>
<dbReference type="GO" id="GO:0016812">
    <property type="term" value="F:hydrolase activity, acting on carbon-nitrogen (but not peptide) bonds, in cyclic amides"/>
    <property type="evidence" value="ECO:0007669"/>
    <property type="project" value="TreeGrafter"/>
</dbReference>
<evidence type="ECO:0000259" key="2">
    <source>
        <dbReference type="Pfam" id="PF01979"/>
    </source>
</evidence>
<proteinExistence type="predicted"/>
<dbReference type="AlphaFoldDB" id="A0A2U2DIW5"/>
<organism evidence="3 4">
    <name type="scientific">Metarhizobium album</name>
    <dbReference type="NCBI Taxonomy" id="2182425"/>
    <lineage>
        <taxon>Bacteria</taxon>
        <taxon>Pseudomonadati</taxon>
        <taxon>Pseudomonadota</taxon>
        <taxon>Alphaproteobacteria</taxon>
        <taxon>Hyphomicrobiales</taxon>
        <taxon>Rhizobiaceae</taxon>
        <taxon>Metarhizobium</taxon>
    </lineage>
</organism>
<name>A0A2U2DIW5_9HYPH</name>
<comment type="caution">
    <text evidence="3">The sequence shown here is derived from an EMBL/GenBank/DDBJ whole genome shotgun (WGS) entry which is preliminary data.</text>
</comment>
<dbReference type="SUPFAM" id="SSF51338">
    <property type="entry name" value="Composite domain of metallo-dependent hydrolases"/>
    <property type="match status" value="1"/>
</dbReference>
<dbReference type="OrthoDB" id="9765769at2"/>
<dbReference type="GO" id="GO:0005829">
    <property type="term" value="C:cytosol"/>
    <property type="evidence" value="ECO:0007669"/>
    <property type="project" value="TreeGrafter"/>
</dbReference>
<accession>A0A2U2DIW5</accession>
<dbReference type="Proteomes" id="UP000245252">
    <property type="component" value="Unassembled WGS sequence"/>
</dbReference>
<gene>
    <name evidence="3" type="ORF">DEM27_26615</name>
</gene>